<dbReference type="PANTHER" id="PTHR31602:SF63">
    <property type="entry name" value="GROWTH-REGULATING FACTOR 3"/>
    <property type="match status" value="1"/>
</dbReference>
<evidence type="ECO:0000256" key="2">
    <source>
        <dbReference type="ARBA" id="ARBA00008122"/>
    </source>
</evidence>
<dbReference type="InterPro" id="IPR031137">
    <property type="entry name" value="GRF"/>
</dbReference>
<evidence type="ECO:0000256" key="4">
    <source>
        <dbReference type="PROSITE-ProRule" id="PRU01002"/>
    </source>
</evidence>
<keyword evidence="10" id="KW-1185">Reference proteome</keyword>
<reference evidence="9" key="2">
    <citation type="submission" date="2020-08" db="EMBL/GenBank/DDBJ databases">
        <title>Plant Genome Project.</title>
        <authorList>
            <person name="Zhang R.-G."/>
        </authorList>
    </citation>
    <scope>NUCLEOTIDE SEQUENCE</scope>
    <source>
        <strain evidence="9">Huo1</strain>
        <tissue evidence="9">Leaf</tissue>
    </source>
</reference>
<evidence type="ECO:0000256" key="1">
    <source>
        <dbReference type="ARBA" id="ARBA00004123"/>
    </source>
</evidence>
<dbReference type="SMART" id="SM00951">
    <property type="entry name" value="QLQ"/>
    <property type="match status" value="1"/>
</dbReference>
<protein>
    <recommendedName>
        <fullName evidence="5">Growth-regulating factor</fullName>
    </recommendedName>
</protein>
<keyword evidence="5" id="KW-0010">Activator</keyword>
<evidence type="ECO:0000313" key="9">
    <source>
        <dbReference type="EMBL" id="KAG6427502.1"/>
    </source>
</evidence>
<dbReference type="GO" id="GO:0005634">
    <property type="term" value="C:nucleus"/>
    <property type="evidence" value="ECO:0007669"/>
    <property type="project" value="UniProtKB-SubCell"/>
</dbReference>
<dbReference type="GO" id="GO:0006351">
    <property type="term" value="P:DNA-templated transcription"/>
    <property type="evidence" value="ECO:0007669"/>
    <property type="project" value="UniProtKB-UniRule"/>
</dbReference>
<feature type="domain" description="QLQ" evidence="7">
    <location>
        <begin position="109"/>
        <end position="144"/>
    </location>
</feature>
<gene>
    <name evidence="9" type="ORF">SASPL_111748</name>
</gene>
<dbReference type="PROSITE" id="PS51667">
    <property type="entry name" value="WRC"/>
    <property type="match status" value="1"/>
</dbReference>
<dbReference type="PROSITE" id="PS51666">
    <property type="entry name" value="QLQ"/>
    <property type="match status" value="1"/>
</dbReference>
<feature type="compositionally biased region" description="Polar residues" evidence="6">
    <location>
        <begin position="79"/>
        <end position="91"/>
    </location>
</feature>
<dbReference type="GO" id="GO:0006355">
    <property type="term" value="P:regulation of DNA-templated transcription"/>
    <property type="evidence" value="ECO:0007669"/>
    <property type="project" value="InterPro"/>
</dbReference>
<evidence type="ECO:0000313" key="10">
    <source>
        <dbReference type="Proteomes" id="UP000298416"/>
    </source>
</evidence>
<comment type="subcellular location">
    <subcellularLocation>
        <location evidence="1 4 5">Nucleus</location>
    </subcellularLocation>
</comment>
<comment type="caution">
    <text evidence="9">The sequence shown here is derived from an EMBL/GenBank/DDBJ whole genome shotgun (WGS) entry which is preliminary data.</text>
</comment>
<evidence type="ECO:0000259" key="7">
    <source>
        <dbReference type="PROSITE" id="PS51666"/>
    </source>
</evidence>
<sequence>MVDFTEFKKSVCVKLKNSFTTSQQKLETVSETAKIAFPMDFNLKHWREESEEDEHQSSTKLPRLDSSSPAPALPLFVPQPQSNHYSTSATKLPSTRIGMGMGMGGGGSYFSWAQWQELELQALIFRHIMGGGGVPAELLHLVKNSLASSPLHYYHPSSSLGYWGGQGGMDPEPGRCRRTDGKKWRCSRDVVASQKYCHRHMHRGKNRSRKPVETPTPFTLSHPRRPETQPAAGDPTLRHFIDDWPTSLDDHAPRSATNLSISLKLGSDAGSTAQINWDGPLAELVRITHHHSA</sequence>
<dbReference type="Pfam" id="PF08879">
    <property type="entry name" value="WRC"/>
    <property type="match status" value="1"/>
</dbReference>
<accession>A0A8X9A2N6</accession>
<feature type="short sequence motif" description="Bipartite nuclear localization signal" evidence="4">
    <location>
        <begin position="203"/>
        <end position="210"/>
    </location>
</feature>
<keyword evidence="5" id="KW-0804">Transcription</keyword>
<dbReference type="AlphaFoldDB" id="A0A8X9A2N6"/>
<feature type="compositionally biased region" description="Basic residues" evidence="6">
    <location>
        <begin position="197"/>
        <end position="209"/>
    </location>
</feature>
<feature type="domain" description="WRC" evidence="8">
    <location>
        <begin position="170"/>
        <end position="214"/>
    </location>
</feature>
<dbReference type="GO" id="GO:0099402">
    <property type="term" value="P:plant organ development"/>
    <property type="evidence" value="ECO:0007669"/>
    <property type="project" value="UniProtKB-ARBA"/>
</dbReference>
<dbReference type="InterPro" id="IPR014977">
    <property type="entry name" value="WRC_dom"/>
</dbReference>
<keyword evidence="5" id="KW-0805">Transcription regulation</keyword>
<feature type="short sequence motif" description="Bipartite nuclear localization signal" evidence="4">
    <location>
        <begin position="175"/>
        <end position="185"/>
    </location>
</feature>
<reference evidence="9" key="1">
    <citation type="submission" date="2018-01" db="EMBL/GenBank/DDBJ databases">
        <authorList>
            <person name="Mao J.F."/>
        </authorList>
    </citation>
    <scope>NUCLEOTIDE SEQUENCE</scope>
    <source>
        <strain evidence="9">Huo1</strain>
        <tissue evidence="9">Leaf</tissue>
    </source>
</reference>
<dbReference type="EMBL" id="PNBA02000004">
    <property type="protein sequence ID" value="KAG6427502.1"/>
    <property type="molecule type" value="Genomic_DNA"/>
</dbReference>
<dbReference type="GO" id="GO:0005524">
    <property type="term" value="F:ATP binding"/>
    <property type="evidence" value="ECO:0007669"/>
    <property type="project" value="UniProtKB-UniRule"/>
</dbReference>
<feature type="region of interest" description="Disordered" evidence="6">
    <location>
        <begin position="48"/>
        <end position="91"/>
    </location>
</feature>
<comment type="function">
    <text evidence="5">Transcription activator.</text>
</comment>
<dbReference type="OrthoDB" id="908440at2759"/>
<evidence type="ECO:0000256" key="3">
    <source>
        <dbReference type="ARBA" id="ARBA00023242"/>
    </source>
</evidence>
<comment type="similarity">
    <text evidence="2 5">Belongs to the GRF family.</text>
</comment>
<proteinExistence type="inferred from homology"/>
<dbReference type="Proteomes" id="UP000298416">
    <property type="component" value="Unassembled WGS sequence"/>
</dbReference>
<dbReference type="Pfam" id="PF08880">
    <property type="entry name" value="QLQ"/>
    <property type="match status" value="1"/>
</dbReference>
<dbReference type="InterPro" id="IPR014978">
    <property type="entry name" value="Gln-Leu-Gln_QLQ"/>
</dbReference>
<evidence type="ECO:0000259" key="8">
    <source>
        <dbReference type="PROSITE" id="PS51667"/>
    </source>
</evidence>
<name>A0A8X9A2N6_SALSN</name>
<keyword evidence="3 4" id="KW-0539">Nucleus</keyword>
<evidence type="ECO:0000256" key="5">
    <source>
        <dbReference type="RuleBase" id="RU367127"/>
    </source>
</evidence>
<feature type="region of interest" description="Disordered" evidence="6">
    <location>
        <begin position="197"/>
        <end position="238"/>
    </location>
</feature>
<evidence type="ECO:0000256" key="6">
    <source>
        <dbReference type="SAM" id="MobiDB-lite"/>
    </source>
</evidence>
<comment type="domain">
    <text evidence="5">The QLQ domain and WRC domain may be involved in protein-protein interaction and DNA-binding, respectively.</text>
</comment>
<organism evidence="9">
    <name type="scientific">Salvia splendens</name>
    <name type="common">Scarlet sage</name>
    <dbReference type="NCBI Taxonomy" id="180675"/>
    <lineage>
        <taxon>Eukaryota</taxon>
        <taxon>Viridiplantae</taxon>
        <taxon>Streptophyta</taxon>
        <taxon>Embryophyta</taxon>
        <taxon>Tracheophyta</taxon>
        <taxon>Spermatophyta</taxon>
        <taxon>Magnoliopsida</taxon>
        <taxon>eudicotyledons</taxon>
        <taxon>Gunneridae</taxon>
        <taxon>Pentapetalae</taxon>
        <taxon>asterids</taxon>
        <taxon>lamiids</taxon>
        <taxon>Lamiales</taxon>
        <taxon>Lamiaceae</taxon>
        <taxon>Nepetoideae</taxon>
        <taxon>Mentheae</taxon>
        <taxon>Salviinae</taxon>
        <taxon>Salvia</taxon>
        <taxon>Salvia subgen. Calosphace</taxon>
        <taxon>core Calosphace</taxon>
    </lineage>
</organism>
<dbReference type="PANTHER" id="PTHR31602">
    <property type="entry name" value="GROWTH-REGULATING FACTOR 5"/>
    <property type="match status" value="1"/>
</dbReference>